<feature type="transmembrane region" description="Helical" evidence="2">
    <location>
        <begin position="128"/>
        <end position="155"/>
    </location>
</feature>
<dbReference type="PANTHER" id="PTHR36305:SF1">
    <property type="entry name" value="PHOSPHATIDYLGLYCEROPHOSPHATASE A"/>
    <property type="match status" value="1"/>
</dbReference>
<keyword evidence="2" id="KW-0812">Transmembrane</keyword>
<dbReference type="InterPro" id="IPR036681">
    <property type="entry name" value="PgpA-like_sf"/>
</dbReference>
<feature type="transmembrane region" description="Helical" evidence="2">
    <location>
        <begin position="175"/>
        <end position="199"/>
    </location>
</feature>
<dbReference type="InterPro" id="IPR007686">
    <property type="entry name" value="YutG/PgpA"/>
</dbReference>
<keyword evidence="5" id="KW-1185">Reference proteome</keyword>
<dbReference type="KEGG" id="cbab:SMCB_2088"/>
<feature type="region of interest" description="Disordered" evidence="1">
    <location>
        <begin position="1"/>
        <end position="28"/>
    </location>
</feature>
<protein>
    <submittedName>
        <fullName evidence="4">Phosphatidylglycerophosphatase A and related protein</fullName>
    </submittedName>
</protein>
<dbReference type="HOGENOM" id="CLU_103734_0_0_4"/>
<keyword evidence="2" id="KW-1133">Transmembrane helix</keyword>
<dbReference type="OrthoDB" id="9804091at2"/>
<proteinExistence type="predicted"/>
<dbReference type="EMBL" id="AP014569">
    <property type="protein sequence ID" value="BAO84316.1"/>
    <property type="molecule type" value="Genomic_DNA"/>
</dbReference>
<dbReference type="GO" id="GO:0008962">
    <property type="term" value="F:phosphatidylglycerophosphatase activity"/>
    <property type="evidence" value="ECO:0007669"/>
    <property type="project" value="InterPro"/>
</dbReference>
<evidence type="ECO:0000256" key="2">
    <source>
        <dbReference type="SAM" id="Phobius"/>
    </source>
</evidence>
<evidence type="ECO:0000313" key="5">
    <source>
        <dbReference type="Proteomes" id="UP000066014"/>
    </source>
</evidence>
<organism evidence="4 5">
    <name type="scientific">Serpentinimonas maccroryi</name>
    <dbReference type="NCBI Taxonomy" id="1458426"/>
    <lineage>
        <taxon>Bacteria</taxon>
        <taxon>Pseudomonadati</taxon>
        <taxon>Pseudomonadota</taxon>
        <taxon>Betaproteobacteria</taxon>
        <taxon>Burkholderiales</taxon>
        <taxon>Comamonadaceae</taxon>
        <taxon>Serpentinimonas</taxon>
    </lineage>
</organism>
<name>A0A060NP55_9BURK</name>
<dbReference type="RefSeq" id="WP_082027363.1">
    <property type="nucleotide sequence ID" value="NZ_AP014569.1"/>
</dbReference>
<evidence type="ECO:0000313" key="4">
    <source>
        <dbReference type="EMBL" id="BAO84316.1"/>
    </source>
</evidence>
<dbReference type="InterPro" id="IPR026037">
    <property type="entry name" value="PgpA"/>
</dbReference>
<dbReference type="GO" id="GO:0006629">
    <property type="term" value="P:lipid metabolic process"/>
    <property type="evidence" value="ECO:0007669"/>
    <property type="project" value="InterPro"/>
</dbReference>
<dbReference type="AlphaFoldDB" id="A0A060NP55"/>
<sequence length="204" mass="22175">MNPEPHSPEPVAQPAPPSPPPHPAQPTTVSEAAIEPLRPPGLRFMLAHPAHALALGFGAGLSPRAPGTVGTLLAWALFVWVSLLWQPPAWAWGLMIAAALLLGWWATAITLRQSGANDPGYIVIDEIVAFWLVLWLIAPAGWLGQLLAFALFRFFDAVKPEPVAWADRAFKGRGWGGAWGVMFDDLVAAFCTLLVLALWRFLFF</sequence>
<dbReference type="CDD" id="cd06971">
    <property type="entry name" value="PgpA"/>
    <property type="match status" value="1"/>
</dbReference>
<accession>A0A060NP55</accession>
<feature type="domain" description="YutG/PgpA" evidence="3">
    <location>
        <begin position="53"/>
        <end position="198"/>
    </location>
</feature>
<feature type="compositionally biased region" description="Pro residues" evidence="1">
    <location>
        <begin position="11"/>
        <end position="24"/>
    </location>
</feature>
<evidence type="ECO:0000259" key="3">
    <source>
        <dbReference type="Pfam" id="PF04608"/>
    </source>
</evidence>
<evidence type="ECO:0000256" key="1">
    <source>
        <dbReference type="SAM" id="MobiDB-lite"/>
    </source>
</evidence>
<feature type="transmembrane region" description="Helical" evidence="2">
    <location>
        <begin position="89"/>
        <end position="107"/>
    </location>
</feature>
<dbReference type="Pfam" id="PF04608">
    <property type="entry name" value="PgpA"/>
    <property type="match status" value="1"/>
</dbReference>
<dbReference type="Proteomes" id="UP000066014">
    <property type="component" value="Chromosome"/>
</dbReference>
<reference evidence="4 5" key="1">
    <citation type="journal article" date="2014" name="Nat. Commun.">
        <title>Physiological and genomic features of highly alkaliphilic hydrogen-utilizing Betaproteobacteria from a continental serpentinizing site.</title>
        <authorList>
            <person name="Suzuki S."/>
            <person name="Kuenen J.G."/>
            <person name="Schipper K."/>
            <person name="van der Velde S."/>
            <person name="Ishii S."/>
            <person name="Wu A."/>
            <person name="Sorokin D.Y."/>
            <person name="Tenney A."/>
            <person name="Meng X.Y."/>
            <person name="Morrill P.L."/>
            <person name="Kamagata Y."/>
            <person name="Muyzer G."/>
            <person name="Nealson K.H."/>
        </authorList>
    </citation>
    <scope>NUCLEOTIDE SEQUENCE [LARGE SCALE GENOMIC DNA]</scope>
    <source>
        <strain evidence="4 5">B1</strain>
    </source>
</reference>
<dbReference type="PANTHER" id="PTHR36305">
    <property type="entry name" value="PHOSPHATIDYLGLYCEROPHOSPHATASE A"/>
    <property type="match status" value="1"/>
</dbReference>
<keyword evidence="2" id="KW-0472">Membrane</keyword>
<feature type="transmembrane region" description="Helical" evidence="2">
    <location>
        <begin position="65"/>
        <end position="83"/>
    </location>
</feature>
<gene>
    <name evidence="4" type="ORF">SMCB_2088</name>
</gene>
<dbReference type="SUPFAM" id="SSF101307">
    <property type="entry name" value="YutG-like"/>
    <property type="match status" value="1"/>
</dbReference>
<dbReference type="STRING" id="1458426.SMCB_2088"/>